<gene>
    <name evidence="1" type="ORF">J2W36_003537</name>
</gene>
<organism evidence="1 2">
    <name type="scientific">Variovorax ginsengisoli</name>
    <dbReference type="NCBI Taxonomy" id="363844"/>
    <lineage>
        <taxon>Bacteria</taxon>
        <taxon>Pseudomonadati</taxon>
        <taxon>Pseudomonadota</taxon>
        <taxon>Betaproteobacteria</taxon>
        <taxon>Burkholderiales</taxon>
        <taxon>Comamonadaceae</taxon>
        <taxon>Variovorax</taxon>
    </lineage>
</organism>
<name>A0ABT9SA84_9BURK</name>
<proteinExistence type="predicted"/>
<evidence type="ECO:0000313" key="1">
    <source>
        <dbReference type="EMBL" id="MDP9901271.1"/>
    </source>
</evidence>
<protein>
    <submittedName>
        <fullName evidence="1">Uncharacterized protein</fullName>
    </submittedName>
</protein>
<reference evidence="1 2" key="1">
    <citation type="submission" date="2023-07" db="EMBL/GenBank/DDBJ databases">
        <title>Sorghum-associated microbial communities from plants grown in Nebraska, USA.</title>
        <authorList>
            <person name="Schachtman D."/>
        </authorList>
    </citation>
    <scope>NUCLEOTIDE SEQUENCE [LARGE SCALE GENOMIC DNA]</scope>
    <source>
        <strain evidence="1 2">DS1607</strain>
    </source>
</reference>
<sequence length="192" mass="21176">MTFQDSSFLSDRSGELWEDLSDDFVAEPSMVEKIRQEMAQLFDSRCTTAELAERLYVKHEKERAVFVERFNRVASHLIVPTFEAFERRVSGLGLRCHVHVQEGVYIGHRRITGFVRFGLGAQSLRGRHSTGAVGHFVDVLADTTARHVVVSHAGPSAALVAAQGAALSVELGDVDVGFLHSHLSALVKPFFG</sequence>
<accession>A0ABT9SA84</accession>
<dbReference type="EMBL" id="JAUSRO010000011">
    <property type="protein sequence ID" value="MDP9901271.1"/>
    <property type="molecule type" value="Genomic_DNA"/>
</dbReference>
<evidence type="ECO:0000313" key="2">
    <source>
        <dbReference type="Proteomes" id="UP001226867"/>
    </source>
</evidence>
<comment type="caution">
    <text evidence="1">The sequence shown here is derived from an EMBL/GenBank/DDBJ whole genome shotgun (WGS) entry which is preliminary data.</text>
</comment>
<dbReference type="Proteomes" id="UP001226867">
    <property type="component" value="Unassembled WGS sequence"/>
</dbReference>
<keyword evidence="2" id="KW-1185">Reference proteome</keyword>
<dbReference type="RefSeq" id="WP_307691042.1">
    <property type="nucleotide sequence ID" value="NZ_JAUSRO010000011.1"/>
</dbReference>